<keyword evidence="8" id="KW-1015">Disulfide bond</keyword>
<keyword evidence="10 11" id="KW-0807">Transducer</keyword>
<keyword evidence="7 13" id="KW-0472">Membrane</keyword>
<feature type="transmembrane region" description="Helical" evidence="13">
    <location>
        <begin position="107"/>
        <end position="128"/>
    </location>
</feature>
<comment type="caution">
    <text evidence="15">The sequence shown here is derived from an EMBL/GenBank/DDBJ whole genome shotgun (WGS) entry which is preliminary data.</text>
</comment>
<feature type="transmembrane region" description="Helical" evidence="13">
    <location>
        <begin position="35"/>
        <end position="57"/>
    </location>
</feature>
<feature type="transmembrane region" description="Helical" evidence="13">
    <location>
        <begin position="362"/>
        <end position="382"/>
    </location>
</feature>
<dbReference type="GO" id="GO:0005886">
    <property type="term" value="C:plasma membrane"/>
    <property type="evidence" value="ECO:0007669"/>
    <property type="project" value="UniProtKB-SubCell"/>
</dbReference>
<proteinExistence type="inferred from homology"/>
<keyword evidence="5 13" id="KW-1133">Transmembrane helix</keyword>
<evidence type="ECO:0000256" key="2">
    <source>
        <dbReference type="ARBA" id="ARBA00010663"/>
    </source>
</evidence>
<dbReference type="Pfam" id="PF00001">
    <property type="entry name" value="7tm_1"/>
    <property type="match status" value="1"/>
</dbReference>
<dbReference type="CDD" id="cd15061">
    <property type="entry name" value="7tmA_tyramine_R-like"/>
    <property type="match status" value="1"/>
</dbReference>
<reference evidence="15" key="1">
    <citation type="journal article" date="2024" name="Gigascience">
        <title>Chromosome-level genome of the poultry shaft louse Menopon gallinae provides insight into the host-switching and adaptive evolution of parasitic lice.</title>
        <authorList>
            <person name="Xu Y."/>
            <person name="Ma L."/>
            <person name="Liu S."/>
            <person name="Liang Y."/>
            <person name="Liu Q."/>
            <person name="He Z."/>
            <person name="Tian L."/>
            <person name="Duan Y."/>
            <person name="Cai W."/>
            <person name="Li H."/>
            <person name="Song F."/>
        </authorList>
    </citation>
    <scope>NUCLEOTIDE SEQUENCE</scope>
    <source>
        <strain evidence="15">Cailab_2023a</strain>
    </source>
</reference>
<evidence type="ECO:0000256" key="1">
    <source>
        <dbReference type="ARBA" id="ARBA00004651"/>
    </source>
</evidence>
<feature type="region of interest" description="Disordered" evidence="12">
    <location>
        <begin position="1"/>
        <end position="20"/>
    </location>
</feature>
<evidence type="ECO:0000256" key="7">
    <source>
        <dbReference type="ARBA" id="ARBA00023136"/>
    </source>
</evidence>
<evidence type="ECO:0000259" key="14">
    <source>
        <dbReference type="PROSITE" id="PS50262"/>
    </source>
</evidence>
<dbReference type="EMBL" id="JARGDH010000002">
    <property type="protein sequence ID" value="KAL0276763.1"/>
    <property type="molecule type" value="Genomic_DNA"/>
</dbReference>
<organism evidence="15">
    <name type="scientific">Menopon gallinae</name>
    <name type="common">poultry shaft louse</name>
    <dbReference type="NCBI Taxonomy" id="328185"/>
    <lineage>
        <taxon>Eukaryota</taxon>
        <taxon>Metazoa</taxon>
        <taxon>Ecdysozoa</taxon>
        <taxon>Arthropoda</taxon>
        <taxon>Hexapoda</taxon>
        <taxon>Insecta</taxon>
        <taxon>Pterygota</taxon>
        <taxon>Neoptera</taxon>
        <taxon>Paraneoptera</taxon>
        <taxon>Psocodea</taxon>
        <taxon>Troctomorpha</taxon>
        <taxon>Phthiraptera</taxon>
        <taxon>Amblycera</taxon>
        <taxon>Menoponidae</taxon>
        <taxon>Menopon</taxon>
    </lineage>
</organism>
<feature type="transmembrane region" description="Helical" evidence="13">
    <location>
        <begin position="190"/>
        <end position="212"/>
    </location>
</feature>
<dbReference type="SMART" id="SM01381">
    <property type="entry name" value="7TM_GPCR_Srsx"/>
    <property type="match status" value="1"/>
</dbReference>
<evidence type="ECO:0000256" key="6">
    <source>
        <dbReference type="ARBA" id="ARBA00023040"/>
    </source>
</evidence>
<sequence>MAEYTASVDEPSNGTTEWTPTQIPKQEITWSNLSLAIFFCICIVITVVGNTLVILAVITTRRLRSVTNCYVMSLAVADWLVGVFVMPPEVALHLMGSWELGAIFCEIWISLDIMCCTASILSLCAISVDRYLAVTQPLNYSRRRRSKKLALLMILVVWLAAAAITCPPIFGWYDSNQHKDKTCGYSKNMGYVIFSAMGSFFLPLIVMLYMYARISCVVAKRHDKLGQVHNDPKRYYKSGNCQDESDGADRSFYDEDRHHPVLKSTRFSSLSSNEHGQYTTTIHQQRSIRSHHSHFSCHSHHSSSTELCGNNSRMSFYGGGRPHRTENLALDASAGEHSCSMKKESSSRVSSFRRENKTTQTLTIVVGGFVACWLPFFITYIMTPFLPEWAIPNLLMTIFIWLGWLNSAINPFIYAFYSVDFRTAFWRLTFRHCQKNHKSQKQYFSRKQ</sequence>
<dbReference type="PROSITE" id="PS50262">
    <property type="entry name" value="G_PROTEIN_RECEP_F1_2"/>
    <property type="match status" value="1"/>
</dbReference>
<evidence type="ECO:0000256" key="4">
    <source>
        <dbReference type="ARBA" id="ARBA00022692"/>
    </source>
</evidence>
<evidence type="ECO:0000256" key="12">
    <source>
        <dbReference type="SAM" id="MobiDB-lite"/>
    </source>
</evidence>
<evidence type="ECO:0000256" key="10">
    <source>
        <dbReference type="ARBA" id="ARBA00023224"/>
    </source>
</evidence>
<evidence type="ECO:0000256" key="9">
    <source>
        <dbReference type="ARBA" id="ARBA00023170"/>
    </source>
</evidence>
<keyword evidence="3" id="KW-1003">Cell membrane</keyword>
<dbReference type="AlphaFoldDB" id="A0AAW2I4J7"/>
<keyword evidence="4 11" id="KW-0812">Transmembrane</keyword>
<accession>A0AAW2I4J7</accession>
<keyword evidence="6 11" id="KW-0297">G-protein coupled receptor</keyword>
<evidence type="ECO:0000256" key="13">
    <source>
        <dbReference type="SAM" id="Phobius"/>
    </source>
</evidence>
<feature type="domain" description="G-protein coupled receptors family 1 profile" evidence="14">
    <location>
        <begin position="49"/>
        <end position="414"/>
    </location>
</feature>
<gene>
    <name evidence="15" type="ORF">PYX00_004263</name>
</gene>
<dbReference type="SUPFAM" id="SSF81321">
    <property type="entry name" value="Family A G protein-coupled receptor-like"/>
    <property type="match status" value="1"/>
</dbReference>
<dbReference type="FunFam" id="1.20.1070.10:FF:000523">
    <property type="entry name" value="5-hydroxytryptamine receptor 2B"/>
    <property type="match status" value="1"/>
</dbReference>
<feature type="transmembrane region" description="Helical" evidence="13">
    <location>
        <begin position="149"/>
        <end position="170"/>
    </location>
</feature>
<dbReference type="GO" id="GO:0071880">
    <property type="term" value="P:adenylate cyclase-activating adrenergic receptor signaling pathway"/>
    <property type="evidence" value="ECO:0007669"/>
    <property type="project" value="TreeGrafter"/>
</dbReference>
<evidence type="ECO:0000256" key="11">
    <source>
        <dbReference type="RuleBase" id="RU000688"/>
    </source>
</evidence>
<comment type="similarity">
    <text evidence="2 11">Belongs to the G-protein coupled receptor 1 family.</text>
</comment>
<dbReference type="PRINTS" id="PR00237">
    <property type="entry name" value="GPCRRHODOPSN"/>
</dbReference>
<comment type="subcellular location">
    <subcellularLocation>
        <location evidence="1">Cell membrane</location>
        <topology evidence="1">Multi-pass membrane protein</topology>
    </subcellularLocation>
</comment>
<keyword evidence="9 11" id="KW-0675">Receptor</keyword>
<evidence type="ECO:0000256" key="3">
    <source>
        <dbReference type="ARBA" id="ARBA00022475"/>
    </source>
</evidence>
<protein>
    <recommendedName>
        <fullName evidence="14">G-protein coupled receptors family 1 profile domain-containing protein</fullName>
    </recommendedName>
</protein>
<dbReference type="PANTHER" id="PTHR24248:SF199">
    <property type="entry name" value="IP13425P-RELATED"/>
    <property type="match status" value="1"/>
</dbReference>
<feature type="compositionally biased region" description="Polar residues" evidence="12">
    <location>
        <begin position="10"/>
        <end position="20"/>
    </location>
</feature>
<dbReference type="GO" id="GO:0043410">
    <property type="term" value="P:positive regulation of MAPK cascade"/>
    <property type="evidence" value="ECO:0007669"/>
    <property type="project" value="TreeGrafter"/>
</dbReference>
<dbReference type="PROSITE" id="PS00237">
    <property type="entry name" value="G_PROTEIN_RECEP_F1_1"/>
    <property type="match status" value="1"/>
</dbReference>
<feature type="transmembrane region" description="Helical" evidence="13">
    <location>
        <begin position="69"/>
        <end position="87"/>
    </location>
</feature>
<dbReference type="InterPro" id="IPR000276">
    <property type="entry name" value="GPCR_Rhodpsn"/>
</dbReference>
<evidence type="ECO:0000256" key="8">
    <source>
        <dbReference type="ARBA" id="ARBA00023157"/>
    </source>
</evidence>
<evidence type="ECO:0000313" key="15">
    <source>
        <dbReference type="EMBL" id="KAL0276763.1"/>
    </source>
</evidence>
<dbReference type="InterPro" id="IPR017452">
    <property type="entry name" value="GPCR_Rhodpsn_7TM"/>
</dbReference>
<name>A0AAW2I4J7_9NEOP</name>
<dbReference type="GO" id="GO:0004993">
    <property type="term" value="F:G protein-coupled serotonin receptor activity"/>
    <property type="evidence" value="ECO:0007669"/>
    <property type="project" value="UniProtKB-ARBA"/>
</dbReference>
<dbReference type="PANTHER" id="PTHR24248">
    <property type="entry name" value="ADRENERGIC RECEPTOR-RELATED G-PROTEIN COUPLED RECEPTOR"/>
    <property type="match status" value="1"/>
</dbReference>
<feature type="transmembrane region" description="Helical" evidence="13">
    <location>
        <begin position="394"/>
        <end position="417"/>
    </location>
</feature>
<dbReference type="Gene3D" id="1.20.1070.10">
    <property type="entry name" value="Rhodopsin 7-helix transmembrane proteins"/>
    <property type="match status" value="1"/>
</dbReference>
<evidence type="ECO:0000256" key="5">
    <source>
        <dbReference type="ARBA" id="ARBA00022989"/>
    </source>
</evidence>